<dbReference type="STRING" id="22663.A0A218XBG9"/>
<evidence type="ECO:0000256" key="3">
    <source>
        <dbReference type="ARBA" id="ARBA00023015"/>
    </source>
</evidence>
<evidence type="ECO:0000256" key="5">
    <source>
        <dbReference type="ARBA" id="ARBA00023242"/>
    </source>
</evidence>
<evidence type="ECO:0000256" key="7">
    <source>
        <dbReference type="SAM" id="MobiDB-lite"/>
    </source>
</evidence>
<name>A0A218XBG9_PUNGR</name>
<comment type="subcellular location">
    <subcellularLocation>
        <location evidence="1 6">Nucleus</location>
    </subcellularLocation>
</comment>
<dbReference type="InterPro" id="IPR038933">
    <property type="entry name" value="Ovate"/>
</dbReference>
<dbReference type="EMBL" id="MTKT01002011">
    <property type="protein sequence ID" value="OWM82565.1"/>
    <property type="molecule type" value="Genomic_DNA"/>
</dbReference>
<evidence type="ECO:0000313" key="9">
    <source>
        <dbReference type="EMBL" id="OWM82565.1"/>
    </source>
</evidence>
<evidence type="ECO:0000256" key="4">
    <source>
        <dbReference type="ARBA" id="ARBA00023163"/>
    </source>
</evidence>
<keyword evidence="5 6" id="KW-0539">Nucleus</keyword>
<dbReference type="PANTHER" id="PTHR33057:SF98">
    <property type="entry name" value="TRANSCRIPTION REPRESSOR OFP18"/>
    <property type="match status" value="1"/>
</dbReference>
<dbReference type="GO" id="GO:0045892">
    <property type="term" value="P:negative regulation of DNA-templated transcription"/>
    <property type="evidence" value="ECO:0007669"/>
    <property type="project" value="UniProtKB-UniRule"/>
</dbReference>
<keyword evidence="12" id="KW-1185">Reference proteome</keyword>
<sequence length="314" mass="34327">MKLPSVSKNNPIKTATTLARSSSWPWPPYCHQPKTLSFRGGDDLFRTVNSAFLDSPPDPPGEKVDDGYTDGDEDDSIETVIQGARSEGRLFFEPAGETSSVLAAESEEGPSGDEAGEELVEGVAMCVLESRDPYSDFRKSMVEMVEAHALRGKWDSLEDLLRCYLKINDRTNHAYIFGAFVDLLLSSSPRRTNAFTDTSEQCCNCDNTNDTSSDGNNIINPHSTSSPFSPLSFYTSSSSCCSSTDSLSTTACCVSVVEEAEENSSSGDCSTKAEKQCLPSRLKVTEPSHNREGMIVRRRYCLLHQMSSEILSGN</sequence>
<dbReference type="PANTHER" id="PTHR33057">
    <property type="entry name" value="TRANSCRIPTION REPRESSOR OFP7-RELATED"/>
    <property type="match status" value="1"/>
</dbReference>
<dbReference type="OrthoDB" id="689823at2759"/>
<keyword evidence="3 6" id="KW-0805">Transcription regulation</keyword>
<dbReference type="InterPro" id="IPR006458">
    <property type="entry name" value="Ovate_C"/>
</dbReference>
<organism evidence="9 11">
    <name type="scientific">Punica granatum</name>
    <name type="common">Pomegranate</name>
    <dbReference type="NCBI Taxonomy" id="22663"/>
    <lineage>
        <taxon>Eukaryota</taxon>
        <taxon>Viridiplantae</taxon>
        <taxon>Streptophyta</taxon>
        <taxon>Embryophyta</taxon>
        <taxon>Tracheophyta</taxon>
        <taxon>Spermatophyta</taxon>
        <taxon>Magnoliopsida</taxon>
        <taxon>eudicotyledons</taxon>
        <taxon>Gunneridae</taxon>
        <taxon>Pentapetalae</taxon>
        <taxon>rosids</taxon>
        <taxon>malvids</taxon>
        <taxon>Myrtales</taxon>
        <taxon>Lythraceae</taxon>
        <taxon>Punica</taxon>
    </lineage>
</organism>
<keyword evidence="2 6" id="KW-0678">Repressor</keyword>
<reference evidence="11" key="1">
    <citation type="journal article" date="2017" name="Plant J.">
        <title>The pomegranate (Punica granatum L.) genome and the genomics of punicalagin biosynthesis.</title>
        <authorList>
            <person name="Qin G."/>
            <person name="Xu C."/>
            <person name="Ming R."/>
            <person name="Tang H."/>
            <person name="Guyot R."/>
            <person name="Kramer E.M."/>
            <person name="Hu Y."/>
            <person name="Yi X."/>
            <person name="Qi Y."/>
            <person name="Xu X."/>
            <person name="Gao Z."/>
            <person name="Pan H."/>
            <person name="Jian J."/>
            <person name="Tian Y."/>
            <person name="Yue Z."/>
            <person name="Xu Y."/>
        </authorList>
    </citation>
    <scope>NUCLEOTIDE SEQUENCE [LARGE SCALE GENOMIC DNA]</scope>
    <source>
        <strain evidence="11">cv. Dabenzi</strain>
    </source>
</reference>
<evidence type="ECO:0000259" key="8">
    <source>
        <dbReference type="PROSITE" id="PS51754"/>
    </source>
</evidence>
<evidence type="ECO:0000313" key="10">
    <source>
        <dbReference type="EMBL" id="PKI47019.1"/>
    </source>
</evidence>
<feature type="domain" description="OVATE" evidence="8">
    <location>
        <begin position="123"/>
        <end position="186"/>
    </location>
</feature>
<dbReference type="GO" id="GO:0005634">
    <property type="term" value="C:nucleus"/>
    <property type="evidence" value="ECO:0007669"/>
    <property type="project" value="UniProtKB-SubCell"/>
</dbReference>
<dbReference type="Proteomes" id="UP000197138">
    <property type="component" value="Unassembled WGS sequence"/>
</dbReference>
<dbReference type="AlphaFoldDB" id="A0A218XBG9"/>
<feature type="compositionally biased region" description="Polar residues" evidence="7">
    <location>
        <begin position="1"/>
        <end position="24"/>
    </location>
</feature>
<gene>
    <name evidence="9" type="ORF">CDL15_Pgr002140</name>
    <name evidence="10" type="ORF">CRG98_032558</name>
</gene>
<feature type="region of interest" description="Disordered" evidence="7">
    <location>
        <begin position="1"/>
        <end position="26"/>
    </location>
</feature>
<evidence type="ECO:0000256" key="6">
    <source>
        <dbReference type="RuleBase" id="RU367028"/>
    </source>
</evidence>
<dbReference type="NCBIfam" id="TIGR01568">
    <property type="entry name" value="A_thal_3678"/>
    <property type="match status" value="1"/>
</dbReference>
<comment type="function">
    <text evidence="6">Transcriptional repressor that regulates multiple aspects of plant growth and development.</text>
</comment>
<reference evidence="9" key="2">
    <citation type="submission" date="2017-06" db="EMBL/GenBank/DDBJ databases">
        <title>The pomegranate genome and the genomics of punicalagin biosynthesis.</title>
        <authorList>
            <person name="Xu C."/>
        </authorList>
    </citation>
    <scope>NUCLEOTIDE SEQUENCE [LARGE SCALE GENOMIC DNA]</scope>
    <source>
        <tissue evidence="9">Fresh leaf</tissue>
    </source>
</reference>
<protein>
    <recommendedName>
        <fullName evidence="6">Transcription repressor</fullName>
    </recommendedName>
    <alternativeName>
        <fullName evidence="6">Ovate family protein</fullName>
    </alternativeName>
</protein>
<proteinExistence type="predicted"/>
<evidence type="ECO:0000256" key="2">
    <source>
        <dbReference type="ARBA" id="ARBA00022491"/>
    </source>
</evidence>
<evidence type="ECO:0000313" key="12">
    <source>
        <dbReference type="Proteomes" id="UP000233551"/>
    </source>
</evidence>
<accession>A0A218XBG9</accession>
<evidence type="ECO:0000313" key="11">
    <source>
        <dbReference type="Proteomes" id="UP000197138"/>
    </source>
</evidence>
<dbReference type="EMBL" id="PGOL01002560">
    <property type="protein sequence ID" value="PKI47019.1"/>
    <property type="molecule type" value="Genomic_DNA"/>
</dbReference>
<comment type="caution">
    <text evidence="9">The sequence shown here is derived from an EMBL/GenBank/DDBJ whole genome shotgun (WGS) entry which is preliminary data.</text>
</comment>
<dbReference type="PROSITE" id="PS51754">
    <property type="entry name" value="OVATE"/>
    <property type="match status" value="1"/>
</dbReference>
<dbReference type="Proteomes" id="UP000233551">
    <property type="component" value="Unassembled WGS sequence"/>
</dbReference>
<dbReference type="GeneID" id="116206875"/>
<dbReference type="Pfam" id="PF04844">
    <property type="entry name" value="Ovate"/>
    <property type="match status" value="1"/>
</dbReference>
<keyword evidence="4 6" id="KW-0804">Transcription</keyword>
<evidence type="ECO:0000256" key="1">
    <source>
        <dbReference type="ARBA" id="ARBA00004123"/>
    </source>
</evidence>
<reference evidence="10 12" key="3">
    <citation type="submission" date="2017-11" db="EMBL/GenBank/DDBJ databases">
        <title>De-novo sequencing of pomegranate (Punica granatum L.) genome.</title>
        <authorList>
            <person name="Akparov Z."/>
            <person name="Amiraslanov A."/>
            <person name="Hajiyeva S."/>
            <person name="Abbasov M."/>
            <person name="Kaur K."/>
            <person name="Hamwieh A."/>
            <person name="Solovyev V."/>
            <person name="Salamov A."/>
            <person name="Braich B."/>
            <person name="Kosarev P."/>
            <person name="Mahmoud A."/>
            <person name="Hajiyev E."/>
            <person name="Babayeva S."/>
            <person name="Izzatullayeva V."/>
            <person name="Mammadov A."/>
            <person name="Mammadov A."/>
            <person name="Sharifova S."/>
            <person name="Ojaghi J."/>
            <person name="Eynullazada K."/>
            <person name="Bayramov B."/>
            <person name="Abdulazimova A."/>
            <person name="Shahmuradov I."/>
        </authorList>
    </citation>
    <scope>NUCLEOTIDE SEQUENCE [LARGE SCALE GENOMIC DNA]</scope>
    <source>
        <strain evidence="10">AG2017</strain>
        <strain evidence="12">cv. AG2017</strain>
        <tissue evidence="10">Leaf</tissue>
    </source>
</reference>